<dbReference type="GO" id="GO:0000155">
    <property type="term" value="F:phosphorelay sensor kinase activity"/>
    <property type="evidence" value="ECO:0007669"/>
    <property type="project" value="InterPro"/>
</dbReference>
<dbReference type="SMART" id="SM00304">
    <property type="entry name" value="HAMP"/>
    <property type="match status" value="1"/>
</dbReference>
<dbReference type="Proteomes" id="UP000198855">
    <property type="component" value="Unassembled WGS sequence"/>
</dbReference>
<dbReference type="Gene3D" id="6.10.340.10">
    <property type="match status" value="1"/>
</dbReference>
<evidence type="ECO:0000256" key="10">
    <source>
        <dbReference type="ARBA" id="ARBA00023012"/>
    </source>
</evidence>
<name>A0A1I1Z1B8_9BACL</name>
<dbReference type="InterPro" id="IPR005467">
    <property type="entry name" value="His_kinase_dom"/>
</dbReference>
<keyword evidence="9" id="KW-0067">ATP-binding</keyword>
<evidence type="ECO:0000256" key="7">
    <source>
        <dbReference type="ARBA" id="ARBA00022741"/>
    </source>
</evidence>
<evidence type="ECO:0000256" key="11">
    <source>
        <dbReference type="ARBA" id="ARBA00023136"/>
    </source>
</evidence>
<dbReference type="RefSeq" id="WP_091186054.1">
    <property type="nucleotide sequence ID" value="NZ_FOMT01000002.1"/>
</dbReference>
<evidence type="ECO:0000256" key="9">
    <source>
        <dbReference type="ARBA" id="ARBA00022840"/>
    </source>
</evidence>
<evidence type="ECO:0000256" key="2">
    <source>
        <dbReference type="ARBA" id="ARBA00004651"/>
    </source>
</evidence>
<sequence>MIHTPFTGTQGSRKFIPFGIKLLISYMMLIIIPIFMFGYFASDIMTDSIRSNTTNTIKGTLRQIEDNVVYKLEDTVRLSDLLYYDTTLSKQLLHYEEGWVSYETTTELLLPKFRQTIESTNRSLWLTVYLRNETLPEVYYDSKNIDPLVMKGRFFDLLHLNRITEKPWYQSYPAEKYGETMRWKQIEDDSRYNRISMLRRLVDLESARLNEIGFMRISVYLSDLFQSVDYRKIGVGSTLFITDGSRNILYASGATEQSSEQLWDASNGDNYLVIRQPLPGLNWSLTAMVPSSVLEKDTQKVKLLSLVICSASCVLILLVAAFVSRTFSRRVLKVMSVLQSFRQGDFQRRIHYSGNDEFTTIASSLNELGKKTQTLIEEVYTTNLKKKEAELESLQAQINPHFLYNTLSSISRLAKFGQVEKQHQMVMNLAKFYRLSLNEGQTIIPIGKEIEQVRAYMDIQQIKYGDRVRIDYNISPEIVELNTVKLIVQPFVENVLEHAWRGDQIDIQVIGYRAGDVVHLFVADNGNGMPQETILQLFSGEGMQRVGYGIRNVHERIQLYYGKDFGVAIESEPGAGTRVHIRIPAESA</sequence>
<evidence type="ECO:0000313" key="16">
    <source>
        <dbReference type="Proteomes" id="UP000198855"/>
    </source>
</evidence>
<evidence type="ECO:0000259" key="14">
    <source>
        <dbReference type="PROSITE" id="PS50885"/>
    </source>
</evidence>
<dbReference type="InterPro" id="IPR010559">
    <property type="entry name" value="Sig_transdc_His_kin_internal"/>
</dbReference>
<keyword evidence="10" id="KW-0902">Two-component regulatory system</keyword>
<accession>A0A1I1Z1B8</accession>
<comment type="subcellular location">
    <subcellularLocation>
        <location evidence="2">Cell membrane</location>
        <topology evidence="2">Multi-pass membrane protein</topology>
    </subcellularLocation>
</comment>
<dbReference type="EC" id="2.7.13.3" evidence="3"/>
<evidence type="ECO:0000256" key="6">
    <source>
        <dbReference type="ARBA" id="ARBA00022679"/>
    </source>
</evidence>
<feature type="domain" description="Histidine kinase" evidence="13">
    <location>
        <begin position="487"/>
        <end position="587"/>
    </location>
</feature>
<evidence type="ECO:0000256" key="8">
    <source>
        <dbReference type="ARBA" id="ARBA00022777"/>
    </source>
</evidence>
<keyword evidence="4" id="KW-1003">Cell membrane</keyword>
<dbReference type="GO" id="GO:0005886">
    <property type="term" value="C:plasma membrane"/>
    <property type="evidence" value="ECO:0007669"/>
    <property type="project" value="UniProtKB-SubCell"/>
</dbReference>
<feature type="transmembrane region" description="Helical" evidence="12">
    <location>
        <begin position="303"/>
        <end position="323"/>
    </location>
</feature>
<proteinExistence type="predicted"/>
<dbReference type="Pfam" id="PF06580">
    <property type="entry name" value="His_kinase"/>
    <property type="match status" value="1"/>
</dbReference>
<evidence type="ECO:0000313" key="15">
    <source>
        <dbReference type="EMBL" id="SFE25362.1"/>
    </source>
</evidence>
<evidence type="ECO:0000256" key="5">
    <source>
        <dbReference type="ARBA" id="ARBA00022553"/>
    </source>
</evidence>
<evidence type="ECO:0000259" key="13">
    <source>
        <dbReference type="PROSITE" id="PS50109"/>
    </source>
</evidence>
<dbReference type="PROSITE" id="PS50109">
    <property type="entry name" value="HIS_KIN"/>
    <property type="match status" value="1"/>
</dbReference>
<keyword evidence="8 15" id="KW-0418">Kinase</keyword>
<gene>
    <name evidence="15" type="ORF">SAMN05216378_2907</name>
</gene>
<evidence type="ECO:0000256" key="1">
    <source>
        <dbReference type="ARBA" id="ARBA00000085"/>
    </source>
</evidence>
<dbReference type="InterPro" id="IPR003660">
    <property type="entry name" value="HAMP_dom"/>
</dbReference>
<dbReference type="Pfam" id="PF00672">
    <property type="entry name" value="HAMP"/>
    <property type="match status" value="1"/>
</dbReference>
<dbReference type="AlphaFoldDB" id="A0A1I1Z1B8"/>
<reference evidence="16" key="1">
    <citation type="submission" date="2016-10" db="EMBL/GenBank/DDBJ databases">
        <authorList>
            <person name="Varghese N."/>
            <person name="Submissions S."/>
        </authorList>
    </citation>
    <scope>NUCLEOTIDE SEQUENCE [LARGE SCALE GENOMIC DNA]</scope>
    <source>
        <strain evidence="16">CGMCC 1.10784</strain>
    </source>
</reference>
<keyword evidence="11 12" id="KW-0472">Membrane</keyword>
<dbReference type="PROSITE" id="PS50885">
    <property type="entry name" value="HAMP"/>
    <property type="match status" value="1"/>
</dbReference>
<evidence type="ECO:0000256" key="4">
    <source>
        <dbReference type="ARBA" id="ARBA00022475"/>
    </source>
</evidence>
<dbReference type="SUPFAM" id="SSF55874">
    <property type="entry name" value="ATPase domain of HSP90 chaperone/DNA topoisomerase II/histidine kinase"/>
    <property type="match status" value="1"/>
</dbReference>
<dbReference type="InterPro" id="IPR004358">
    <property type="entry name" value="Sig_transdc_His_kin-like_C"/>
</dbReference>
<comment type="catalytic activity">
    <reaction evidence="1">
        <text>ATP + protein L-histidine = ADP + protein N-phospho-L-histidine.</text>
        <dbReference type="EC" id="2.7.13.3"/>
    </reaction>
</comment>
<keyword evidence="6" id="KW-0808">Transferase</keyword>
<keyword evidence="12" id="KW-0812">Transmembrane</keyword>
<dbReference type="EMBL" id="FOMT01000002">
    <property type="protein sequence ID" value="SFE25362.1"/>
    <property type="molecule type" value="Genomic_DNA"/>
</dbReference>
<dbReference type="PANTHER" id="PTHR34220:SF7">
    <property type="entry name" value="SENSOR HISTIDINE KINASE YPDA"/>
    <property type="match status" value="1"/>
</dbReference>
<dbReference type="Gene3D" id="3.30.565.10">
    <property type="entry name" value="Histidine kinase-like ATPase, C-terminal domain"/>
    <property type="match status" value="1"/>
</dbReference>
<dbReference type="InterPro" id="IPR003594">
    <property type="entry name" value="HATPase_dom"/>
</dbReference>
<feature type="domain" description="HAMP" evidence="14">
    <location>
        <begin position="325"/>
        <end position="377"/>
    </location>
</feature>
<feature type="transmembrane region" description="Helical" evidence="12">
    <location>
        <begin position="20"/>
        <end position="41"/>
    </location>
</feature>
<dbReference type="InterPro" id="IPR050640">
    <property type="entry name" value="Bact_2-comp_sensor_kinase"/>
</dbReference>
<keyword evidence="16" id="KW-1185">Reference proteome</keyword>
<dbReference type="PRINTS" id="PR00344">
    <property type="entry name" value="BCTRLSENSOR"/>
</dbReference>
<dbReference type="OrthoDB" id="9809348at2"/>
<dbReference type="CDD" id="cd06225">
    <property type="entry name" value="HAMP"/>
    <property type="match status" value="1"/>
</dbReference>
<dbReference type="Pfam" id="PF02518">
    <property type="entry name" value="HATPase_c"/>
    <property type="match status" value="1"/>
</dbReference>
<dbReference type="PANTHER" id="PTHR34220">
    <property type="entry name" value="SENSOR HISTIDINE KINASE YPDA"/>
    <property type="match status" value="1"/>
</dbReference>
<keyword evidence="12" id="KW-1133">Transmembrane helix</keyword>
<protein>
    <recommendedName>
        <fullName evidence="3">histidine kinase</fullName>
        <ecNumber evidence="3">2.7.13.3</ecNumber>
    </recommendedName>
</protein>
<dbReference type="InterPro" id="IPR036890">
    <property type="entry name" value="HATPase_C_sf"/>
</dbReference>
<organism evidence="15 16">
    <name type="scientific">Paenibacillus catalpae</name>
    <dbReference type="NCBI Taxonomy" id="1045775"/>
    <lineage>
        <taxon>Bacteria</taxon>
        <taxon>Bacillati</taxon>
        <taxon>Bacillota</taxon>
        <taxon>Bacilli</taxon>
        <taxon>Bacillales</taxon>
        <taxon>Paenibacillaceae</taxon>
        <taxon>Paenibacillus</taxon>
    </lineage>
</organism>
<dbReference type="GO" id="GO:0005524">
    <property type="term" value="F:ATP binding"/>
    <property type="evidence" value="ECO:0007669"/>
    <property type="project" value="UniProtKB-KW"/>
</dbReference>
<keyword evidence="5" id="KW-0597">Phosphoprotein</keyword>
<dbReference type="SMART" id="SM00387">
    <property type="entry name" value="HATPase_c"/>
    <property type="match status" value="1"/>
</dbReference>
<keyword evidence="7" id="KW-0547">Nucleotide-binding</keyword>
<evidence type="ECO:0000256" key="12">
    <source>
        <dbReference type="SAM" id="Phobius"/>
    </source>
</evidence>
<evidence type="ECO:0000256" key="3">
    <source>
        <dbReference type="ARBA" id="ARBA00012438"/>
    </source>
</evidence>
<dbReference type="STRING" id="1045775.SAMN05216378_2907"/>